<keyword evidence="3" id="KW-1185">Reference proteome</keyword>
<dbReference type="KEGG" id="plei:Q9312_13750"/>
<organism evidence="2 3">
    <name type="scientific">Pleionea litopenaei</name>
    <dbReference type="NCBI Taxonomy" id="3070815"/>
    <lineage>
        <taxon>Bacteria</taxon>
        <taxon>Pseudomonadati</taxon>
        <taxon>Pseudomonadota</taxon>
        <taxon>Gammaproteobacteria</taxon>
        <taxon>Oceanospirillales</taxon>
        <taxon>Pleioneaceae</taxon>
        <taxon>Pleionea</taxon>
    </lineage>
</organism>
<dbReference type="Pfam" id="PF12870">
    <property type="entry name" value="DUF4878"/>
    <property type="match status" value="1"/>
</dbReference>
<reference evidence="2 3" key="1">
    <citation type="submission" date="2023-08" db="EMBL/GenBank/DDBJ databases">
        <title>Pleionea litopenaei sp. nov., isolated from stomach of juvenile Litopenaeus vannamei.</title>
        <authorList>
            <person name="Rho A.M."/>
            <person name="Hwang C.Y."/>
        </authorList>
    </citation>
    <scope>NUCLEOTIDE SEQUENCE [LARGE SCALE GENOMIC DNA]</scope>
    <source>
        <strain evidence="2 3">HL-JVS1</strain>
    </source>
</reference>
<dbReference type="Gene3D" id="3.10.450.50">
    <property type="match status" value="1"/>
</dbReference>
<accession>A0AA51RRE9</accession>
<dbReference type="Proteomes" id="UP001239782">
    <property type="component" value="Chromosome"/>
</dbReference>
<sequence>MLSLSSKITKSIAVSFIMLLTACGVDQSNPEVVAQEYVEAIYFANLPRFKEIVEPDDYDANDDHKLFVAKDSTAKSNTRKHRGGIALVQVSDSYVKDNRARVRVNVEFNNGERRVLSISLHMKDGNWYVNPTSWARW</sequence>
<dbReference type="RefSeq" id="WP_309201435.1">
    <property type="nucleotide sequence ID" value="NZ_CP133548.1"/>
</dbReference>
<dbReference type="AlphaFoldDB" id="A0AA51RRE9"/>
<evidence type="ECO:0000259" key="1">
    <source>
        <dbReference type="Pfam" id="PF12870"/>
    </source>
</evidence>
<proteinExistence type="predicted"/>
<gene>
    <name evidence="2" type="ORF">Q9312_13750</name>
</gene>
<feature type="domain" description="DUF4878" evidence="1">
    <location>
        <begin position="22"/>
        <end position="130"/>
    </location>
</feature>
<protein>
    <submittedName>
        <fullName evidence="2">DUF4878 domain-containing protein</fullName>
    </submittedName>
</protein>
<dbReference type="InterPro" id="IPR024267">
    <property type="entry name" value="DUF4878"/>
</dbReference>
<evidence type="ECO:0000313" key="2">
    <source>
        <dbReference type="EMBL" id="WMS86283.1"/>
    </source>
</evidence>
<dbReference type="PROSITE" id="PS51257">
    <property type="entry name" value="PROKAR_LIPOPROTEIN"/>
    <property type="match status" value="1"/>
</dbReference>
<dbReference type="EMBL" id="CP133548">
    <property type="protein sequence ID" value="WMS86283.1"/>
    <property type="molecule type" value="Genomic_DNA"/>
</dbReference>
<evidence type="ECO:0000313" key="3">
    <source>
        <dbReference type="Proteomes" id="UP001239782"/>
    </source>
</evidence>
<name>A0AA51RRE9_9GAMM</name>